<evidence type="ECO:0000313" key="1">
    <source>
        <dbReference type="EMBL" id="OBX62246.1"/>
    </source>
</evidence>
<comment type="caution">
    <text evidence="1">The sequence shown here is derived from an EMBL/GenBank/DDBJ whole genome shotgun (WGS) entry which is preliminary data.</text>
</comment>
<gene>
    <name evidence="1" type="ORF">A9299_03305</name>
</gene>
<proteinExistence type="predicted"/>
<protein>
    <recommendedName>
        <fullName evidence="2">DUF4304 domain-containing protein</fullName>
    </recommendedName>
</protein>
<accession>A0AA91FKX5</accession>
<sequence>MSSLPRKNSEFLEMYREDIEEIIKPYGFEYEDRDEYYGSEFLPAEKWRPENFLYYKIMPYGVVYLLIGSSGRMSEFNIHANFDPAVREIAHIEREVYGDIGFKYRFNALQWQHGGHGIKFDLLSSTHIMRDTERYQNTLNDIRNNLDKYLGLTTVKQLFEMYLNRPDFYQFDFCSPRPYRLGYWLVMAKLAGEDYYLKYADDYVKLNKDKIREEYGVDIVKLKEFLDSYTVGSLA</sequence>
<organism evidence="1">
    <name type="scientific">Faucicola osloensis</name>
    <name type="common">Moraxella osloensis</name>
    <dbReference type="NCBI Taxonomy" id="34062"/>
    <lineage>
        <taxon>Bacteria</taxon>
        <taxon>Pseudomonadati</taxon>
        <taxon>Pseudomonadota</taxon>
        <taxon>Gammaproteobacteria</taxon>
        <taxon>Moraxellales</taxon>
        <taxon>Moraxellaceae</taxon>
        <taxon>Faucicola</taxon>
    </lineage>
</organism>
<name>A0AA91FKX5_FAUOS</name>
<reference evidence="1" key="1">
    <citation type="submission" date="2016-06" db="EMBL/GenBank/DDBJ databases">
        <title>Draft genome of Moraxella osloensis CCUG 67237.</title>
        <authorList>
            <person name="Salva-Serra F."/>
            <person name="Engstrom-Jakobsson H."/>
            <person name="Thorell K."/>
            <person name="Gonzales-Siles L."/>
            <person name="Karlsson R."/>
            <person name="Boulund F."/>
            <person name="Engstrand L."/>
            <person name="Kristiansson E."/>
            <person name="Moore E."/>
        </authorList>
    </citation>
    <scope>NUCLEOTIDE SEQUENCE [LARGE SCALE GENOMIC DNA]</scope>
    <source>
        <strain evidence="1">CCUG 67237</strain>
    </source>
</reference>
<evidence type="ECO:0008006" key="2">
    <source>
        <dbReference type="Google" id="ProtNLM"/>
    </source>
</evidence>
<dbReference type="AlphaFoldDB" id="A0AA91FKX5"/>
<dbReference type="EMBL" id="LZMT01000034">
    <property type="protein sequence ID" value="OBX62246.1"/>
    <property type="molecule type" value="Genomic_DNA"/>
</dbReference>